<organism evidence="1 2">
    <name type="scientific">Pseudomonas mucidolens</name>
    <dbReference type="NCBI Taxonomy" id="46679"/>
    <lineage>
        <taxon>Bacteria</taxon>
        <taxon>Pseudomonadati</taxon>
        <taxon>Pseudomonadota</taxon>
        <taxon>Gammaproteobacteria</taxon>
        <taxon>Pseudomonadales</taxon>
        <taxon>Pseudomonadaceae</taxon>
        <taxon>Pseudomonas</taxon>
    </lineage>
</organism>
<sequence>MIVSMMLFFGFAPPLGILPGCLPKTTAAFCRSELAREKPEIASGGQISRVIVNDLREQARSYRGNTFTKNQVGYQAAVRLILILGAPSGGARAS</sequence>
<proteinExistence type="predicted"/>
<reference evidence="2" key="1">
    <citation type="submission" date="2016-10" db="EMBL/GenBank/DDBJ databases">
        <authorList>
            <person name="Varghese N."/>
            <person name="Submissions S."/>
        </authorList>
    </citation>
    <scope>NUCLEOTIDE SEQUENCE [LARGE SCALE GENOMIC DNA]</scope>
    <source>
        <strain evidence="2">LMG 2223</strain>
    </source>
</reference>
<dbReference type="Proteomes" id="UP000198600">
    <property type="component" value="Chromosome I"/>
</dbReference>
<dbReference type="EMBL" id="LT629802">
    <property type="protein sequence ID" value="SDU88437.1"/>
    <property type="molecule type" value="Genomic_DNA"/>
</dbReference>
<accession>A0A1H2M5A0</accession>
<name>A0A1H2M5A0_9PSED</name>
<gene>
    <name evidence="1" type="ORF">SAMN05216202_1061</name>
</gene>
<evidence type="ECO:0000313" key="1">
    <source>
        <dbReference type="EMBL" id="SDU88437.1"/>
    </source>
</evidence>
<dbReference type="AlphaFoldDB" id="A0A1H2M5A0"/>
<protein>
    <submittedName>
        <fullName evidence="1">Uncharacterized protein</fullName>
    </submittedName>
</protein>
<evidence type="ECO:0000313" key="2">
    <source>
        <dbReference type="Proteomes" id="UP000198600"/>
    </source>
</evidence>
<keyword evidence="2" id="KW-1185">Reference proteome</keyword>